<dbReference type="InterPro" id="IPR032675">
    <property type="entry name" value="LRR_dom_sf"/>
</dbReference>
<dbReference type="SUPFAM" id="SSF52058">
    <property type="entry name" value="L domain-like"/>
    <property type="match status" value="1"/>
</dbReference>
<keyword evidence="3" id="KW-1185">Reference proteome</keyword>
<dbReference type="InParanoid" id="A0A2P5A401"/>
<dbReference type="AlphaFoldDB" id="A0A2P5A401"/>
<dbReference type="EMBL" id="JXTC01001498">
    <property type="protein sequence ID" value="PON31273.1"/>
    <property type="molecule type" value="Genomic_DNA"/>
</dbReference>
<accession>A0A2P5A401</accession>
<dbReference type="GO" id="GO:0005886">
    <property type="term" value="C:plasma membrane"/>
    <property type="evidence" value="ECO:0007669"/>
    <property type="project" value="TreeGrafter"/>
</dbReference>
<comment type="caution">
    <text evidence="2">The sequence shown here is derived from an EMBL/GenBank/DDBJ whole genome shotgun (WGS) entry which is preliminary data.</text>
</comment>
<evidence type="ECO:0000313" key="3">
    <source>
        <dbReference type="Proteomes" id="UP000237000"/>
    </source>
</evidence>
<dbReference type="Proteomes" id="UP000237000">
    <property type="component" value="Unassembled WGS sequence"/>
</dbReference>
<organism evidence="2 3">
    <name type="scientific">Trema orientale</name>
    <name type="common">Charcoal tree</name>
    <name type="synonym">Celtis orientalis</name>
    <dbReference type="NCBI Taxonomy" id="63057"/>
    <lineage>
        <taxon>Eukaryota</taxon>
        <taxon>Viridiplantae</taxon>
        <taxon>Streptophyta</taxon>
        <taxon>Embryophyta</taxon>
        <taxon>Tracheophyta</taxon>
        <taxon>Spermatophyta</taxon>
        <taxon>Magnoliopsida</taxon>
        <taxon>eudicotyledons</taxon>
        <taxon>Gunneridae</taxon>
        <taxon>Pentapetalae</taxon>
        <taxon>rosids</taxon>
        <taxon>fabids</taxon>
        <taxon>Rosales</taxon>
        <taxon>Cannabaceae</taxon>
        <taxon>Trema</taxon>
    </lineage>
</organism>
<dbReference type="PANTHER" id="PTHR48006:SF62">
    <property type="entry name" value="LEUCINE-RICH REPEAT TRANSMEMBRANE PROTEIN KINASE"/>
    <property type="match status" value="1"/>
</dbReference>
<proteinExistence type="predicted"/>
<name>A0A2P5A401_TREOI</name>
<dbReference type="STRING" id="63057.A0A2P5A401"/>
<reference evidence="3" key="1">
    <citation type="submission" date="2016-06" db="EMBL/GenBank/DDBJ databases">
        <title>Parallel loss of symbiosis genes in relatives of nitrogen-fixing non-legume Parasponia.</title>
        <authorList>
            <person name="Van Velzen R."/>
            <person name="Holmer R."/>
            <person name="Bu F."/>
            <person name="Rutten L."/>
            <person name="Van Zeijl A."/>
            <person name="Liu W."/>
            <person name="Santuari L."/>
            <person name="Cao Q."/>
            <person name="Sharma T."/>
            <person name="Shen D."/>
            <person name="Roswanjaya Y."/>
            <person name="Wardhani T."/>
            <person name="Kalhor M.S."/>
            <person name="Jansen J."/>
            <person name="Van den Hoogen J."/>
            <person name="Gungor B."/>
            <person name="Hartog M."/>
            <person name="Hontelez J."/>
            <person name="Verver J."/>
            <person name="Yang W.-C."/>
            <person name="Schijlen E."/>
            <person name="Repin R."/>
            <person name="Schilthuizen M."/>
            <person name="Schranz E."/>
            <person name="Heidstra R."/>
            <person name="Miyata K."/>
            <person name="Fedorova E."/>
            <person name="Kohlen W."/>
            <person name="Bisseling T."/>
            <person name="Smit S."/>
            <person name="Geurts R."/>
        </authorList>
    </citation>
    <scope>NUCLEOTIDE SEQUENCE [LARGE SCALE GENOMIC DNA]</scope>
    <source>
        <strain evidence="3">cv. RG33-2</strain>
    </source>
</reference>
<comment type="subcellular location">
    <subcellularLocation>
        <location evidence="1">Membrane</location>
        <topology evidence="1">Single-pass type I membrane protein</topology>
    </subcellularLocation>
</comment>
<gene>
    <name evidence="2" type="ORF">TorRG33x02_358280</name>
</gene>
<evidence type="ECO:0000313" key="2">
    <source>
        <dbReference type="EMBL" id="PON31273.1"/>
    </source>
</evidence>
<dbReference type="InterPro" id="IPR051824">
    <property type="entry name" value="LRR_Rcpt-Like_S/T_Kinase"/>
</dbReference>
<dbReference type="OrthoDB" id="2105857at2759"/>
<evidence type="ECO:0000256" key="1">
    <source>
        <dbReference type="ARBA" id="ARBA00004479"/>
    </source>
</evidence>
<protein>
    <submittedName>
        <fullName evidence="2">LRR domain containing protein</fullName>
    </submittedName>
</protein>
<sequence length="77" mass="8457">MQFLSFGTKSLSGKIPKKVGQLNELKSLSFGANNFSGLLPSELWNLSKLQQLAPLSGLNCLQRNCRGNFSCNQRSPI</sequence>
<dbReference type="Gene3D" id="3.80.10.10">
    <property type="entry name" value="Ribonuclease Inhibitor"/>
    <property type="match status" value="1"/>
</dbReference>
<dbReference type="PANTHER" id="PTHR48006">
    <property type="entry name" value="LEUCINE-RICH REPEAT-CONTAINING PROTEIN DDB_G0281931-RELATED"/>
    <property type="match status" value="1"/>
</dbReference>